<name>A0A7X5XRE5_9SPHN</name>
<feature type="transmembrane region" description="Helical" evidence="5">
    <location>
        <begin position="113"/>
        <end position="135"/>
    </location>
</feature>
<dbReference type="PANTHER" id="PTHR43424">
    <property type="entry name" value="LOCUS PUTATIVE PROTEIN 1-RELATED"/>
    <property type="match status" value="1"/>
</dbReference>
<reference evidence="6 7" key="1">
    <citation type="submission" date="2020-03" db="EMBL/GenBank/DDBJ databases">
        <title>Genomic Encyclopedia of Type Strains, Phase IV (KMG-IV): sequencing the most valuable type-strain genomes for metagenomic binning, comparative biology and taxonomic classification.</title>
        <authorList>
            <person name="Goeker M."/>
        </authorList>
    </citation>
    <scope>NUCLEOTIDE SEQUENCE [LARGE SCALE GENOMIC DNA]</scope>
    <source>
        <strain evidence="6 7">DSM 25229</strain>
    </source>
</reference>
<dbReference type="Pfam" id="PF01943">
    <property type="entry name" value="Polysacc_synt"/>
    <property type="match status" value="1"/>
</dbReference>
<accession>A0A7X5XRE5</accession>
<evidence type="ECO:0000256" key="5">
    <source>
        <dbReference type="SAM" id="Phobius"/>
    </source>
</evidence>
<dbReference type="RefSeq" id="WP_167921370.1">
    <property type="nucleotide sequence ID" value="NZ_JAATIT010000002.1"/>
</dbReference>
<feature type="transmembrane region" description="Helical" evidence="5">
    <location>
        <begin position="12"/>
        <end position="36"/>
    </location>
</feature>
<dbReference type="GO" id="GO:0016020">
    <property type="term" value="C:membrane"/>
    <property type="evidence" value="ECO:0007669"/>
    <property type="project" value="UniProtKB-SubCell"/>
</dbReference>
<evidence type="ECO:0000256" key="4">
    <source>
        <dbReference type="ARBA" id="ARBA00023136"/>
    </source>
</evidence>
<feature type="transmembrane region" description="Helical" evidence="5">
    <location>
        <begin position="212"/>
        <end position="230"/>
    </location>
</feature>
<evidence type="ECO:0000256" key="3">
    <source>
        <dbReference type="ARBA" id="ARBA00022989"/>
    </source>
</evidence>
<gene>
    <name evidence="6" type="ORF">GGR90_002094</name>
</gene>
<dbReference type="PANTHER" id="PTHR43424:SF1">
    <property type="entry name" value="LOCUS PUTATIVE PROTEIN 1-RELATED"/>
    <property type="match status" value="1"/>
</dbReference>
<organism evidence="6 7">
    <name type="scientific">Sphingopyxis italica</name>
    <dbReference type="NCBI Taxonomy" id="1129133"/>
    <lineage>
        <taxon>Bacteria</taxon>
        <taxon>Pseudomonadati</taxon>
        <taxon>Pseudomonadota</taxon>
        <taxon>Alphaproteobacteria</taxon>
        <taxon>Sphingomonadales</taxon>
        <taxon>Sphingomonadaceae</taxon>
        <taxon>Sphingopyxis</taxon>
    </lineage>
</organism>
<feature type="transmembrane region" description="Helical" evidence="5">
    <location>
        <begin position="88"/>
        <end position="107"/>
    </location>
</feature>
<comment type="subcellular location">
    <subcellularLocation>
        <location evidence="1">Membrane</location>
        <topology evidence="1">Multi-pass membrane protein</topology>
    </subcellularLocation>
</comment>
<feature type="transmembrane region" description="Helical" evidence="5">
    <location>
        <begin position="250"/>
        <end position="275"/>
    </location>
</feature>
<dbReference type="InterPro" id="IPR052556">
    <property type="entry name" value="PolySynth_Transporter"/>
</dbReference>
<evidence type="ECO:0000256" key="1">
    <source>
        <dbReference type="ARBA" id="ARBA00004141"/>
    </source>
</evidence>
<keyword evidence="4 5" id="KW-0472">Membrane</keyword>
<keyword evidence="2 5" id="KW-0812">Transmembrane</keyword>
<dbReference type="Proteomes" id="UP000535078">
    <property type="component" value="Unassembled WGS sequence"/>
</dbReference>
<feature type="transmembrane region" description="Helical" evidence="5">
    <location>
        <begin position="358"/>
        <end position="379"/>
    </location>
</feature>
<feature type="transmembrane region" description="Helical" evidence="5">
    <location>
        <begin position="42"/>
        <end position="67"/>
    </location>
</feature>
<keyword evidence="3 5" id="KW-1133">Transmembrane helix</keyword>
<dbReference type="EMBL" id="JAATIT010000002">
    <property type="protein sequence ID" value="NJB89919.1"/>
    <property type="molecule type" value="Genomic_DNA"/>
</dbReference>
<feature type="transmembrane region" description="Helical" evidence="5">
    <location>
        <begin position="385"/>
        <end position="405"/>
    </location>
</feature>
<dbReference type="InterPro" id="IPR002797">
    <property type="entry name" value="Polysacc_synth"/>
</dbReference>
<protein>
    <submittedName>
        <fullName evidence="6">O-antigen/teichoic acid export membrane protein</fullName>
    </submittedName>
</protein>
<feature type="transmembrane region" description="Helical" evidence="5">
    <location>
        <begin position="169"/>
        <end position="191"/>
    </location>
</feature>
<dbReference type="AlphaFoldDB" id="A0A7X5XRE5"/>
<comment type="caution">
    <text evidence="6">The sequence shown here is derived from an EMBL/GenBank/DDBJ whole genome shotgun (WGS) entry which is preliminary data.</text>
</comment>
<feature type="transmembrane region" description="Helical" evidence="5">
    <location>
        <begin position="142"/>
        <end position="163"/>
    </location>
</feature>
<evidence type="ECO:0000256" key="2">
    <source>
        <dbReference type="ARBA" id="ARBA00022692"/>
    </source>
</evidence>
<keyword evidence="7" id="KW-1185">Reference proteome</keyword>
<sequence>MSRLVVAKNTAWILLDNFVSLALSFVVTMLVARYLGPEQFGLFSYAFATASIFAIVGHLGLDGLVVREFKLRPEENETILGTVFNLKLIAYAVAAAALMLYACLAHAGDPTAIALFGFAALMILFSSTGALNAWFQARSENLYPSMASIVSKAVMAVLKLSAIAMAGGVVLFAAANAAGAAIAFASTYAFFRWRGGLPILKWKSSGREARRLMGEGALLFLAAAFTTIYLKIGQVMLQWMSTPDALGNYAVAALLSETIYILPIAITTAVFPYLIHSYNRSAAEFDQHLQLLFDLLVILGFLGILGVIFVADPIIGIVFGEEYDRVYGLLSILSLAIPFMFLRAALNRWIVITRLSAINVVIQAIGAVLNIALGLLLIPRFGAEGAAVATVVSYGFATYGALVFSSQTRPLFVAMSRSLLQPWAALYRLWRFGQSYSERRNSV</sequence>
<feature type="transmembrane region" description="Helical" evidence="5">
    <location>
        <begin position="295"/>
        <end position="320"/>
    </location>
</feature>
<feature type="transmembrane region" description="Helical" evidence="5">
    <location>
        <begin position="326"/>
        <end position="346"/>
    </location>
</feature>
<evidence type="ECO:0000313" key="7">
    <source>
        <dbReference type="Proteomes" id="UP000535078"/>
    </source>
</evidence>
<proteinExistence type="predicted"/>
<dbReference type="CDD" id="cd13128">
    <property type="entry name" value="MATE_Wzx_like"/>
    <property type="match status" value="1"/>
</dbReference>
<evidence type="ECO:0000313" key="6">
    <source>
        <dbReference type="EMBL" id="NJB89919.1"/>
    </source>
</evidence>